<dbReference type="RefSeq" id="WP_011293405.1">
    <property type="nucleotide sequence ID" value="NC_007333.1"/>
</dbReference>
<protein>
    <submittedName>
        <fullName evidence="10">Drug resistance transporter EmrB/QacA subfamily</fullName>
    </submittedName>
</protein>
<comment type="subcellular location">
    <subcellularLocation>
        <location evidence="1">Cell membrane</location>
        <topology evidence="1">Multi-pass membrane protein</topology>
    </subcellularLocation>
</comment>
<name>Q47KK1_THEFY</name>
<feature type="transmembrane region" description="Helical" evidence="8">
    <location>
        <begin position="90"/>
        <end position="109"/>
    </location>
</feature>
<dbReference type="InterPro" id="IPR036259">
    <property type="entry name" value="MFS_trans_sf"/>
</dbReference>
<evidence type="ECO:0000256" key="6">
    <source>
        <dbReference type="ARBA" id="ARBA00022989"/>
    </source>
</evidence>
<dbReference type="InterPro" id="IPR020846">
    <property type="entry name" value="MFS_dom"/>
</dbReference>
<dbReference type="PRINTS" id="PR01036">
    <property type="entry name" value="TCRTETB"/>
</dbReference>
<keyword evidence="3" id="KW-0813">Transport</keyword>
<feature type="domain" description="Major facilitator superfamily (MFS) profile" evidence="9">
    <location>
        <begin position="25"/>
        <end position="507"/>
    </location>
</feature>
<feature type="transmembrane region" description="Helical" evidence="8">
    <location>
        <begin position="480"/>
        <end position="502"/>
    </location>
</feature>
<dbReference type="GO" id="GO:0005886">
    <property type="term" value="C:plasma membrane"/>
    <property type="evidence" value="ECO:0007669"/>
    <property type="project" value="UniProtKB-SubCell"/>
</dbReference>
<sequence>MTVPARSDSSETSPAPITRRSVVLIFLALMLAMLLASLNQTVLSTALPTMVGELNGVDQMLWVMTAFILASTIMMPIYGKLGDLIGRKGLFLAAISLFIAGSVIGGLAPTMDWLIAGRVVQGLGGGGLMIMSQAIIADIVPARQRGRYAGFIGAVFAVSSVAGPLLGGWFTEGIGWRWAFWINIPLGLLALAAAAFLLRLPRPRPERLHVDAWGMAFLAAATTCLILTSTWGGSQYTWNSPVIIGLILGTVVSSALFILAEHRAAEPIIPLHLFRDRTFVLTTVAGLLTGLMMFGILGYVPTYVQMATGTEATVAGLLMTPMMGGLLVTSIGTGQFVSRTGRYKWIPVGGSLIVTAGLLLLSTVTPTTPIWAICGYLVVVGIGLGSSMQLLVLMVQNAFPLSQVGTATAANNFFRQIGASLGSAIVGSLFTVRLMDFLTERLPGGAALPSGGTTSSLTPELVHRLPDSLRQVVIDSYNDALIPLFLVLSPLGLVAAALLTLVKEKPLATTIERD</sequence>
<dbReference type="PANTHER" id="PTHR23501:SF197">
    <property type="entry name" value="COMD"/>
    <property type="match status" value="1"/>
</dbReference>
<evidence type="ECO:0000313" key="10">
    <source>
        <dbReference type="EMBL" id="AAZ57021.1"/>
    </source>
</evidence>
<dbReference type="EMBL" id="CP000088">
    <property type="protein sequence ID" value="AAZ57021.1"/>
    <property type="molecule type" value="Genomic_DNA"/>
</dbReference>
<evidence type="ECO:0000256" key="5">
    <source>
        <dbReference type="ARBA" id="ARBA00022692"/>
    </source>
</evidence>
<feature type="transmembrane region" description="Helical" evidence="8">
    <location>
        <begin position="370"/>
        <end position="393"/>
    </location>
</feature>
<feature type="transmembrane region" description="Helical" evidence="8">
    <location>
        <begin position="238"/>
        <end position="259"/>
    </location>
</feature>
<evidence type="ECO:0000256" key="3">
    <source>
        <dbReference type="ARBA" id="ARBA00022448"/>
    </source>
</evidence>
<dbReference type="Pfam" id="PF07690">
    <property type="entry name" value="MFS_1"/>
    <property type="match status" value="1"/>
</dbReference>
<keyword evidence="6 8" id="KW-1133">Transmembrane helix</keyword>
<feature type="transmembrane region" description="Helical" evidence="8">
    <location>
        <begin position="59"/>
        <end position="78"/>
    </location>
</feature>
<feature type="transmembrane region" description="Helical" evidence="8">
    <location>
        <begin position="312"/>
        <end position="333"/>
    </location>
</feature>
<evidence type="ECO:0000256" key="1">
    <source>
        <dbReference type="ARBA" id="ARBA00004651"/>
    </source>
</evidence>
<dbReference type="InterPro" id="IPR011701">
    <property type="entry name" value="MFS"/>
</dbReference>
<keyword evidence="4" id="KW-1003">Cell membrane</keyword>
<feature type="transmembrane region" description="Helical" evidence="8">
    <location>
        <begin position="413"/>
        <end position="432"/>
    </location>
</feature>
<dbReference type="CDD" id="cd17502">
    <property type="entry name" value="MFS_Azr1_MDR_like"/>
    <property type="match status" value="1"/>
</dbReference>
<feature type="transmembrane region" description="Helical" evidence="8">
    <location>
        <begin position="21"/>
        <end position="39"/>
    </location>
</feature>
<evidence type="ECO:0000256" key="4">
    <source>
        <dbReference type="ARBA" id="ARBA00022475"/>
    </source>
</evidence>
<reference evidence="10" key="1">
    <citation type="submission" date="2005-07" db="EMBL/GenBank/DDBJ databases">
        <title>Complete sequence of Thermobifida fusca YX.</title>
        <authorList>
            <consortium name="US DOE Joint Genome Institute"/>
            <person name="Copeland A."/>
            <person name="Lucas S."/>
            <person name="Lapidus A."/>
            <person name="Barry K."/>
            <person name="Detter J.C."/>
            <person name="Glavina T."/>
            <person name="Hammon N."/>
            <person name="Israni S."/>
            <person name="Pitluck S."/>
            <person name="Di Bartolo G."/>
            <person name="Chain P."/>
            <person name="Schmutz J."/>
            <person name="Larimer F."/>
            <person name="Land M."/>
            <person name="Lykidis A."/>
            <person name="Richardson P."/>
        </authorList>
    </citation>
    <scope>NUCLEOTIDE SEQUENCE</scope>
    <source>
        <strain evidence="10">YX</strain>
    </source>
</reference>
<dbReference type="OrthoDB" id="7375466at2"/>
<dbReference type="HOGENOM" id="CLU_000960_22_3_11"/>
<evidence type="ECO:0000256" key="7">
    <source>
        <dbReference type="ARBA" id="ARBA00023136"/>
    </source>
</evidence>
<dbReference type="PANTHER" id="PTHR23501">
    <property type="entry name" value="MAJOR FACILITATOR SUPERFAMILY"/>
    <property type="match status" value="1"/>
</dbReference>
<evidence type="ECO:0000256" key="2">
    <source>
        <dbReference type="ARBA" id="ARBA00007520"/>
    </source>
</evidence>
<dbReference type="eggNOG" id="COG2814">
    <property type="taxonomic scope" value="Bacteria"/>
</dbReference>
<dbReference type="Gene3D" id="1.20.1250.20">
    <property type="entry name" value="MFS general substrate transporter like domains"/>
    <property type="match status" value="1"/>
</dbReference>
<dbReference type="Gene3D" id="1.20.1720.10">
    <property type="entry name" value="Multidrug resistance protein D"/>
    <property type="match status" value="1"/>
</dbReference>
<feature type="transmembrane region" description="Helical" evidence="8">
    <location>
        <begin position="345"/>
        <end position="364"/>
    </location>
</feature>
<feature type="transmembrane region" description="Helical" evidence="8">
    <location>
        <begin position="115"/>
        <end position="136"/>
    </location>
</feature>
<dbReference type="FunFam" id="1.20.1720.10:FF:000004">
    <property type="entry name" value="EmrB/QacA family drug resistance transporter"/>
    <property type="match status" value="1"/>
</dbReference>
<dbReference type="GO" id="GO:0022857">
    <property type="term" value="F:transmembrane transporter activity"/>
    <property type="evidence" value="ECO:0007669"/>
    <property type="project" value="InterPro"/>
</dbReference>
<proteinExistence type="inferred from homology"/>
<dbReference type="STRING" id="269800.Tfu_2988"/>
<feature type="transmembrane region" description="Helical" evidence="8">
    <location>
        <begin position="178"/>
        <end position="200"/>
    </location>
</feature>
<feature type="transmembrane region" description="Helical" evidence="8">
    <location>
        <begin position="148"/>
        <end position="166"/>
    </location>
</feature>
<dbReference type="NCBIfam" id="TIGR00711">
    <property type="entry name" value="efflux_EmrB"/>
    <property type="match status" value="1"/>
</dbReference>
<evidence type="ECO:0000256" key="8">
    <source>
        <dbReference type="SAM" id="Phobius"/>
    </source>
</evidence>
<organism evidence="10">
    <name type="scientific">Thermobifida fusca (strain YX)</name>
    <dbReference type="NCBI Taxonomy" id="269800"/>
    <lineage>
        <taxon>Bacteria</taxon>
        <taxon>Bacillati</taxon>
        <taxon>Actinomycetota</taxon>
        <taxon>Actinomycetes</taxon>
        <taxon>Streptosporangiales</taxon>
        <taxon>Nocardiopsidaceae</taxon>
        <taxon>Thermobifida</taxon>
    </lineage>
</organism>
<keyword evidence="5 8" id="KW-0812">Transmembrane</keyword>
<dbReference type="InterPro" id="IPR004638">
    <property type="entry name" value="EmrB-like"/>
</dbReference>
<gene>
    <name evidence="10" type="ordered locus">Tfu_2988</name>
</gene>
<feature type="transmembrane region" description="Helical" evidence="8">
    <location>
        <begin position="279"/>
        <end position="300"/>
    </location>
</feature>
<keyword evidence="7 8" id="KW-0472">Membrane</keyword>
<comment type="similarity">
    <text evidence="2">Belongs to the major facilitator superfamily. TCR/Tet family.</text>
</comment>
<dbReference type="AlphaFoldDB" id="Q47KK1"/>
<accession>Q47KK1</accession>
<dbReference type="PROSITE" id="PS50850">
    <property type="entry name" value="MFS"/>
    <property type="match status" value="1"/>
</dbReference>
<dbReference type="SUPFAM" id="SSF103473">
    <property type="entry name" value="MFS general substrate transporter"/>
    <property type="match status" value="1"/>
</dbReference>
<feature type="transmembrane region" description="Helical" evidence="8">
    <location>
        <begin position="212"/>
        <end position="232"/>
    </location>
</feature>
<dbReference type="KEGG" id="tfu:Tfu_2988"/>
<evidence type="ECO:0000259" key="9">
    <source>
        <dbReference type="PROSITE" id="PS50850"/>
    </source>
</evidence>